<name>A0ABS6H5V6_9PROT</name>
<dbReference type="Pfam" id="PF22784">
    <property type="entry name" value="PTP-SAK"/>
    <property type="match status" value="1"/>
</dbReference>
<evidence type="ECO:0000313" key="4">
    <source>
        <dbReference type="Proteomes" id="UP000689967"/>
    </source>
</evidence>
<evidence type="ECO:0000313" key="3">
    <source>
        <dbReference type="EMBL" id="MBU8543771.1"/>
    </source>
</evidence>
<accession>A0ABS6H5V6</accession>
<evidence type="ECO:0000256" key="1">
    <source>
        <dbReference type="ARBA" id="ARBA00022801"/>
    </source>
</evidence>
<evidence type="ECO:0000259" key="2">
    <source>
        <dbReference type="Pfam" id="PF22784"/>
    </source>
</evidence>
<comment type="caution">
    <text evidence="3">The sequence shown here is derived from an EMBL/GenBank/DDBJ whole genome shotgun (WGS) entry which is preliminary data.</text>
</comment>
<keyword evidence="4" id="KW-1185">Reference proteome</keyword>
<reference evidence="3 4" key="1">
    <citation type="submission" date="2021-01" db="EMBL/GenBank/DDBJ databases">
        <title>Roseomonas sp. nov, a bacterium isolated from an oil production mixture in Yumen Oilfield.</title>
        <authorList>
            <person name="Wu D."/>
        </authorList>
    </citation>
    <scope>NUCLEOTIDE SEQUENCE [LARGE SCALE GENOMIC DNA]</scope>
    <source>
        <strain evidence="3 4">ROY-5-3</strain>
    </source>
</reference>
<sequence>MTIRGRLPLTVAGRPVTITGGPFDSLPDGAFGVCLEMQSQKAWLADVPLPTADFGLPEPAALRAAVGEVLRQLEAEPDRPVHIGCRAGVGRTGLFMACLVKAAGVAGDPLDYVRAHYLPHAAETPAQEATARGFTWP</sequence>
<feature type="domain" description="Swiss Army Knife protein DSP-PTPase phosphatase" evidence="2">
    <location>
        <begin position="49"/>
        <end position="111"/>
    </location>
</feature>
<keyword evidence="1" id="KW-0378">Hydrolase</keyword>
<proteinExistence type="predicted"/>
<organism evidence="3 4">
    <name type="scientific">Falsiroseomonas oleicola</name>
    <dbReference type="NCBI Taxonomy" id="2801474"/>
    <lineage>
        <taxon>Bacteria</taxon>
        <taxon>Pseudomonadati</taxon>
        <taxon>Pseudomonadota</taxon>
        <taxon>Alphaproteobacteria</taxon>
        <taxon>Acetobacterales</taxon>
        <taxon>Roseomonadaceae</taxon>
        <taxon>Falsiroseomonas</taxon>
    </lineage>
</organism>
<protein>
    <submittedName>
        <fullName evidence="3">Tyrosine-protein phosphatase</fullName>
    </submittedName>
</protein>
<dbReference type="Proteomes" id="UP000689967">
    <property type="component" value="Unassembled WGS sequence"/>
</dbReference>
<dbReference type="EMBL" id="JAERQM010000002">
    <property type="protein sequence ID" value="MBU8543771.1"/>
    <property type="molecule type" value="Genomic_DNA"/>
</dbReference>
<gene>
    <name evidence="3" type="ORF">JJQ90_08640</name>
</gene>
<dbReference type="RefSeq" id="WP_216874385.1">
    <property type="nucleotide sequence ID" value="NZ_JAERQM010000002.1"/>
</dbReference>
<dbReference type="InterPro" id="IPR057023">
    <property type="entry name" value="PTP-SAK"/>
</dbReference>